<dbReference type="RefSeq" id="WP_159454622.1">
    <property type="nucleotide sequence ID" value="NZ_FUWV01000001.1"/>
</dbReference>
<dbReference type="InterPro" id="IPR001478">
    <property type="entry name" value="PDZ"/>
</dbReference>
<dbReference type="EC" id="3.4.24.-" evidence="11"/>
<evidence type="ECO:0000256" key="7">
    <source>
        <dbReference type="ARBA" id="ARBA00022833"/>
    </source>
</evidence>
<evidence type="ECO:0000313" key="13">
    <source>
        <dbReference type="EMBL" id="SJZ34657.1"/>
    </source>
</evidence>
<reference evidence="13 14" key="1">
    <citation type="submission" date="2017-02" db="EMBL/GenBank/DDBJ databases">
        <authorList>
            <person name="Peterson S.W."/>
        </authorList>
    </citation>
    <scope>NUCLEOTIDE SEQUENCE [LARGE SCALE GENOMIC DNA]</scope>
    <source>
        <strain evidence="13 14">DSM 15102</strain>
    </source>
</reference>
<dbReference type="EMBL" id="FUWV01000001">
    <property type="protein sequence ID" value="SJZ34657.1"/>
    <property type="molecule type" value="Genomic_DNA"/>
</dbReference>
<dbReference type="CDD" id="cd06163">
    <property type="entry name" value="S2P-M50_PDZ_RseP-like"/>
    <property type="match status" value="1"/>
</dbReference>
<dbReference type="InterPro" id="IPR036034">
    <property type="entry name" value="PDZ_sf"/>
</dbReference>
<keyword evidence="8 11" id="KW-1133">Transmembrane helix</keyword>
<evidence type="ECO:0000256" key="6">
    <source>
        <dbReference type="ARBA" id="ARBA00022801"/>
    </source>
</evidence>
<feature type="transmembrane region" description="Helical" evidence="11">
    <location>
        <begin position="90"/>
        <end position="114"/>
    </location>
</feature>
<keyword evidence="11" id="KW-0479">Metal-binding</keyword>
<evidence type="ECO:0000256" key="8">
    <source>
        <dbReference type="ARBA" id="ARBA00022989"/>
    </source>
</evidence>
<evidence type="ECO:0000313" key="14">
    <source>
        <dbReference type="Proteomes" id="UP000196365"/>
    </source>
</evidence>
<dbReference type="GO" id="GO:0046872">
    <property type="term" value="F:metal ion binding"/>
    <property type="evidence" value="ECO:0007669"/>
    <property type="project" value="UniProtKB-KW"/>
</dbReference>
<dbReference type="GO" id="GO:0016020">
    <property type="term" value="C:membrane"/>
    <property type="evidence" value="ECO:0007669"/>
    <property type="project" value="UniProtKB-SubCell"/>
</dbReference>
<dbReference type="InterPro" id="IPR041489">
    <property type="entry name" value="PDZ_6"/>
</dbReference>
<sequence length="333" mass="36864">MSTIIISLLIFGVLIIVHEFGHFSVAKLIGVKVEEFAVGMGPKIVAFQKGETLYTLRALPLGGFCSMLGEDQKSDDERSLNNKSRLERAAVFAAGSIMNIILAIILLSIVLYFIGIPTTIIDEVQKEYPAYQAGIQPGDKIISINNQKIKTYNEIQEIINNNKNKALNITIQRNNKTKNIMVTPKYDKNLDRYRIGISPGYERSVTRAVISSFEESIFLTKSILEVLGQLLIGKGNLNNLTGPVGVIAVVNETAKIGILPVLLLTSQISLNLGIFNLLPIPALDGSRLLFLIIEVLRGKPLSPEKEGLFHFVGLMLLMVFAIFIAYRDVVRFF</sequence>
<evidence type="ECO:0000256" key="1">
    <source>
        <dbReference type="ARBA" id="ARBA00001947"/>
    </source>
</evidence>
<proteinExistence type="inferred from homology"/>
<evidence type="ECO:0000259" key="12">
    <source>
        <dbReference type="SMART" id="SM00228"/>
    </source>
</evidence>
<dbReference type="CDD" id="cd23081">
    <property type="entry name" value="cpPDZ_EcRseP-like"/>
    <property type="match status" value="1"/>
</dbReference>
<keyword evidence="10 11" id="KW-0472">Membrane</keyword>
<dbReference type="AlphaFoldDB" id="A0A1T4JX36"/>
<accession>A0A1T4JX36</accession>
<dbReference type="PANTHER" id="PTHR42837:SF2">
    <property type="entry name" value="MEMBRANE METALLOPROTEASE ARASP2, CHLOROPLASTIC-RELATED"/>
    <property type="match status" value="1"/>
</dbReference>
<dbReference type="PANTHER" id="PTHR42837">
    <property type="entry name" value="REGULATOR OF SIGMA-E PROTEASE RSEP"/>
    <property type="match status" value="1"/>
</dbReference>
<dbReference type="Pfam" id="PF17820">
    <property type="entry name" value="PDZ_6"/>
    <property type="match status" value="1"/>
</dbReference>
<dbReference type="SMART" id="SM00228">
    <property type="entry name" value="PDZ"/>
    <property type="match status" value="1"/>
</dbReference>
<comment type="similarity">
    <text evidence="3 11">Belongs to the peptidase M50B family.</text>
</comment>
<evidence type="ECO:0000256" key="9">
    <source>
        <dbReference type="ARBA" id="ARBA00023049"/>
    </source>
</evidence>
<comment type="subcellular location">
    <subcellularLocation>
        <location evidence="2">Membrane</location>
        <topology evidence="2">Multi-pass membrane protein</topology>
    </subcellularLocation>
</comment>
<gene>
    <name evidence="13" type="ORF">SAMN02745973_00174</name>
</gene>
<keyword evidence="6 11" id="KW-0378">Hydrolase</keyword>
<evidence type="ECO:0000256" key="5">
    <source>
        <dbReference type="ARBA" id="ARBA00022692"/>
    </source>
</evidence>
<evidence type="ECO:0000256" key="2">
    <source>
        <dbReference type="ARBA" id="ARBA00004141"/>
    </source>
</evidence>
<organism evidence="13 14">
    <name type="scientific">Garciella nitratireducens DSM 15102</name>
    <dbReference type="NCBI Taxonomy" id="1121911"/>
    <lineage>
        <taxon>Bacteria</taxon>
        <taxon>Bacillati</taxon>
        <taxon>Bacillota</taxon>
        <taxon>Clostridia</taxon>
        <taxon>Eubacteriales</taxon>
        <taxon>Eubacteriaceae</taxon>
        <taxon>Garciella</taxon>
    </lineage>
</organism>
<dbReference type="InterPro" id="IPR004387">
    <property type="entry name" value="Pept_M50_Zn"/>
</dbReference>
<dbReference type="GO" id="GO:0004222">
    <property type="term" value="F:metalloendopeptidase activity"/>
    <property type="evidence" value="ECO:0007669"/>
    <property type="project" value="InterPro"/>
</dbReference>
<protein>
    <recommendedName>
        <fullName evidence="11">Zinc metalloprotease</fullName>
        <ecNumber evidence="11">3.4.24.-</ecNumber>
    </recommendedName>
</protein>
<evidence type="ECO:0000256" key="4">
    <source>
        <dbReference type="ARBA" id="ARBA00022670"/>
    </source>
</evidence>
<dbReference type="NCBIfam" id="TIGR00054">
    <property type="entry name" value="RIP metalloprotease RseP"/>
    <property type="match status" value="1"/>
</dbReference>
<keyword evidence="7 11" id="KW-0862">Zinc</keyword>
<feature type="domain" description="PDZ" evidence="12">
    <location>
        <begin position="103"/>
        <end position="175"/>
    </location>
</feature>
<keyword evidence="9 11" id="KW-0482">Metalloprotease</keyword>
<dbReference type="InterPro" id="IPR008915">
    <property type="entry name" value="Peptidase_M50"/>
</dbReference>
<dbReference type="Gene3D" id="2.30.42.10">
    <property type="match status" value="1"/>
</dbReference>
<keyword evidence="4 13" id="KW-0645">Protease</keyword>
<comment type="cofactor">
    <cofactor evidence="1 11">
        <name>Zn(2+)</name>
        <dbReference type="ChEBI" id="CHEBI:29105"/>
    </cofactor>
</comment>
<keyword evidence="5 11" id="KW-0812">Transmembrane</keyword>
<dbReference type="GO" id="GO:0006508">
    <property type="term" value="P:proteolysis"/>
    <property type="evidence" value="ECO:0007669"/>
    <property type="project" value="UniProtKB-KW"/>
</dbReference>
<evidence type="ECO:0000256" key="11">
    <source>
        <dbReference type="RuleBase" id="RU362031"/>
    </source>
</evidence>
<dbReference type="SUPFAM" id="SSF50156">
    <property type="entry name" value="PDZ domain-like"/>
    <property type="match status" value="1"/>
</dbReference>
<dbReference type="Proteomes" id="UP000196365">
    <property type="component" value="Unassembled WGS sequence"/>
</dbReference>
<name>A0A1T4JX36_9FIRM</name>
<feature type="transmembrane region" description="Helical" evidence="11">
    <location>
        <begin position="308"/>
        <end position="326"/>
    </location>
</feature>
<evidence type="ECO:0000256" key="3">
    <source>
        <dbReference type="ARBA" id="ARBA00007931"/>
    </source>
</evidence>
<dbReference type="OrthoDB" id="9782003at2"/>
<keyword evidence="14" id="KW-1185">Reference proteome</keyword>
<dbReference type="Pfam" id="PF02163">
    <property type="entry name" value="Peptidase_M50"/>
    <property type="match status" value="1"/>
</dbReference>
<evidence type="ECO:0000256" key="10">
    <source>
        <dbReference type="ARBA" id="ARBA00023136"/>
    </source>
</evidence>